<evidence type="ECO:0000256" key="1">
    <source>
        <dbReference type="ARBA" id="ARBA00010838"/>
    </source>
</evidence>
<dbReference type="SUPFAM" id="SSF51445">
    <property type="entry name" value="(Trans)glycosidases"/>
    <property type="match status" value="1"/>
</dbReference>
<accession>A0A0A1XAB9</accession>
<dbReference type="Gene3D" id="3.20.20.80">
    <property type="entry name" value="Glycosidases"/>
    <property type="match status" value="1"/>
</dbReference>
<evidence type="ECO:0000256" key="6">
    <source>
        <dbReference type="ARBA" id="ARBA00023295"/>
    </source>
</evidence>
<dbReference type="InterPro" id="IPR017853">
    <property type="entry name" value="GH"/>
</dbReference>
<comment type="similarity">
    <text evidence="1 7">Belongs to the glycosyl hydrolase 1 family.</text>
</comment>
<dbReference type="PROSITE" id="PS00653">
    <property type="entry name" value="GLYCOSYL_HYDROL_F1_2"/>
    <property type="match status" value="1"/>
</dbReference>
<dbReference type="GO" id="GO:0005975">
    <property type="term" value="P:carbohydrate metabolic process"/>
    <property type="evidence" value="ECO:0007669"/>
    <property type="project" value="InterPro"/>
</dbReference>
<evidence type="ECO:0000256" key="9">
    <source>
        <dbReference type="SAM" id="SignalP"/>
    </source>
</evidence>
<dbReference type="PANTHER" id="PTHR10353:SF36">
    <property type="entry name" value="LP05116P"/>
    <property type="match status" value="1"/>
</dbReference>
<keyword evidence="3 9" id="KW-0732">Signal</keyword>
<reference evidence="10" key="1">
    <citation type="submission" date="2014-11" db="EMBL/GenBank/DDBJ databases">
        <authorList>
            <person name="Geib S."/>
        </authorList>
    </citation>
    <scope>NUCLEOTIDE SEQUENCE</scope>
</reference>
<feature type="chain" id="PRO_5001994707" evidence="9">
    <location>
        <begin position="20"/>
        <end position="534"/>
    </location>
</feature>
<gene>
    <name evidence="10" type="primary">MYRO1_3</name>
    <name evidence="10" type="ORF">g.45317</name>
</gene>
<comment type="subunit">
    <text evidence="2">Homodimer.</text>
</comment>
<organism evidence="10">
    <name type="scientific">Zeugodacus cucurbitae</name>
    <name type="common">Melon fruit fly</name>
    <name type="synonym">Bactrocera cucurbitae</name>
    <dbReference type="NCBI Taxonomy" id="28588"/>
    <lineage>
        <taxon>Eukaryota</taxon>
        <taxon>Metazoa</taxon>
        <taxon>Ecdysozoa</taxon>
        <taxon>Arthropoda</taxon>
        <taxon>Hexapoda</taxon>
        <taxon>Insecta</taxon>
        <taxon>Pterygota</taxon>
        <taxon>Neoptera</taxon>
        <taxon>Endopterygota</taxon>
        <taxon>Diptera</taxon>
        <taxon>Brachycera</taxon>
        <taxon>Muscomorpha</taxon>
        <taxon>Tephritoidea</taxon>
        <taxon>Tephritidae</taxon>
        <taxon>Zeugodacus</taxon>
        <taxon>Zeugodacus</taxon>
    </lineage>
</organism>
<dbReference type="AlphaFoldDB" id="A0A0A1XAB9"/>
<dbReference type="PANTHER" id="PTHR10353">
    <property type="entry name" value="GLYCOSYL HYDROLASE"/>
    <property type="match status" value="1"/>
</dbReference>
<evidence type="ECO:0000256" key="7">
    <source>
        <dbReference type="RuleBase" id="RU003690"/>
    </source>
</evidence>
<proteinExistence type="inferred from homology"/>
<name>A0A0A1XAB9_ZEUCU</name>
<keyword evidence="8" id="KW-0812">Transmembrane</keyword>
<evidence type="ECO:0000256" key="8">
    <source>
        <dbReference type="SAM" id="Phobius"/>
    </source>
</evidence>
<evidence type="ECO:0000256" key="3">
    <source>
        <dbReference type="ARBA" id="ARBA00022729"/>
    </source>
</evidence>
<dbReference type="GO" id="GO:0008422">
    <property type="term" value="F:beta-glucosidase activity"/>
    <property type="evidence" value="ECO:0007669"/>
    <property type="project" value="TreeGrafter"/>
</dbReference>
<protein>
    <submittedName>
        <fullName evidence="10">Myrosinase 1</fullName>
    </submittedName>
</protein>
<dbReference type="Pfam" id="PF00232">
    <property type="entry name" value="Glyco_hydro_1"/>
    <property type="match status" value="1"/>
</dbReference>
<dbReference type="PRINTS" id="PR00131">
    <property type="entry name" value="GLHYDRLASE1"/>
</dbReference>
<dbReference type="FunFam" id="3.20.20.80:FF:000013">
    <property type="entry name" value="lactase-phlorizin hydrolase"/>
    <property type="match status" value="1"/>
</dbReference>
<sequence>MKAQIFAFLWACILCGSFADFNSENSAKPCELAHKGENIEFPKDFSFGVATSAYQIEGAWNEDGKAPSMWDTYTHEHPERISDHSTGDDTVESYHRFDQDLAVLKELKVNFYRFSISWSRVLPNADTSVKNQKGIDYYNMVIDKLLQNNIKPMVTMFHYDMPKSFNEFGGFTNSSVIDYFEAYASFLYETFGDRIKWWITFNDPYVFCGMGYAEGTFPPLVHSPGVGDYICMDNLLRSHARAYRSYKEKYYSYQRGKVGININPAFFYRKDGQTSDELVDRALQYQLGWLAGPIYNTGNYPSVIIQDIAENSKIEGLSESRLPVINSTWSDIIKGSGDFLAVNYYTSHYVEIATPPEGEVPSKEYDSKIKVSMDDKWRRAKSEWLYCVPQGLEDVLKWIRDKYNNVEVLITENGWSDDGQLDDPQRIDYLRAHLQAVLNAINDGCNVTHYTHWSAMDNFEWNKGYTEKFGLYSVNMTSENKERIPKKSAAFYTSVIESRRIPRASGALSLRPCIFNYILVGLLCVYTAVRILFN</sequence>
<keyword evidence="8" id="KW-1133">Transmembrane helix</keyword>
<keyword evidence="5" id="KW-0325">Glycoprotein</keyword>
<feature type="signal peptide" evidence="9">
    <location>
        <begin position="1"/>
        <end position="19"/>
    </location>
</feature>
<evidence type="ECO:0000313" key="10">
    <source>
        <dbReference type="EMBL" id="JAD07846.1"/>
    </source>
</evidence>
<dbReference type="EMBL" id="GBXI01006446">
    <property type="protein sequence ID" value="JAD07846.1"/>
    <property type="molecule type" value="Transcribed_RNA"/>
</dbReference>
<evidence type="ECO:0000256" key="4">
    <source>
        <dbReference type="ARBA" id="ARBA00022801"/>
    </source>
</evidence>
<feature type="transmembrane region" description="Helical" evidence="8">
    <location>
        <begin position="514"/>
        <end position="533"/>
    </location>
</feature>
<dbReference type="InterPro" id="IPR033132">
    <property type="entry name" value="GH_1_N_CS"/>
</dbReference>
<reference evidence="10" key="2">
    <citation type="journal article" date="2015" name="Gigascience">
        <title>Reconstructing a comprehensive transcriptome assembly of a white-pupal translocated strain of the pest fruit fly Bactrocera cucurbitae.</title>
        <authorList>
            <person name="Sim S.B."/>
            <person name="Calla B."/>
            <person name="Hall B."/>
            <person name="DeRego T."/>
            <person name="Geib S.M."/>
        </authorList>
    </citation>
    <scope>NUCLEOTIDE SEQUENCE</scope>
</reference>
<keyword evidence="8" id="KW-0472">Membrane</keyword>
<dbReference type="InterPro" id="IPR001360">
    <property type="entry name" value="Glyco_hydro_1"/>
</dbReference>
<evidence type="ECO:0000256" key="5">
    <source>
        <dbReference type="ARBA" id="ARBA00023180"/>
    </source>
</evidence>
<keyword evidence="4" id="KW-0378">Hydrolase</keyword>
<evidence type="ECO:0000256" key="2">
    <source>
        <dbReference type="ARBA" id="ARBA00011738"/>
    </source>
</evidence>
<keyword evidence="6" id="KW-0326">Glycosidase</keyword>